<proteinExistence type="evidence at transcript level"/>
<organism evidence="1">
    <name type="scientific">Schmidtea mediterranea</name>
    <name type="common">Freshwater planarian flatworm</name>
    <dbReference type="NCBI Taxonomy" id="79327"/>
    <lineage>
        <taxon>Eukaryota</taxon>
        <taxon>Metazoa</taxon>
        <taxon>Spiralia</taxon>
        <taxon>Lophotrochozoa</taxon>
        <taxon>Platyhelminthes</taxon>
        <taxon>Rhabditophora</taxon>
        <taxon>Seriata</taxon>
        <taxon>Tricladida</taxon>
        <taxon>Continenticola</taxon>
        <taxon>Geoplanoidea</taxon>
        <taxon>Dugesiidae</taxon>
        <taxon>Schmidtea</taxon>
    </lineage>
</organism>
<dbReference type="AlphaFoldDB" id="I1ZIA0"/>
<evidence type="ECO:0000313" key="1">
    <source>
        <dbReference type="EMBL" id="AFJ24754.1"/>
    </source>
</evidence>
<sequence>MTIKTAPFISHWRISDSKYHTLYACQHVSMCTRNSMRAHTITLPEIAVVLVNFQKQLLRNIVKNFSTIIDFISLQLYTNFSPAKYHNQNALAIQNGYVFHIDLLRFNEQCNLDERCGKQFLEIH</sequence>
<name>I1ZIA0_SCHMD</name>
<reference evidence="1" key="1">
    <citation type="journal article" date="2012" name="Genes Dev.">
        <title>A molecular wound response program associated with regeneration initiation in planarians.</title>
        <authorList>
            <person name="Wenemoser D."/>
            <person name="Lapan S.W."/>
            <person name="Wilkinson A.W."/>
            <person name="Bell G.W."/>
            <person name="Reddien P.W."/>
        </authorList>
    </citation>
    <scope>NUCLEOTIDE SEQUENCE</scope>
</reference>
<dbReference type="EMBL" id="JX010511">
    <property type="protein sequence ID" value="AFJ24754.1"/>
    <property type="molecule type" value="mRNA"/>
</dbReference>
<protein>
    <submittedName>
        <fullName evidence="1">Uncharacterized protein</fullName>
    </submittedName>
</protein>
<accession>I1ZIA0</accession>